<sequence length="59" mass="6668">APPAYCRATCWIPFCQCLTRYRHQGRGHALPRLLQPQELPLPRQAARSAPQLEARGEVS</sequence>
<dbReference type="EMBL" id="CVQH01022030">
    <property type="protein sequence ID" value="CRK32172.1"/>
    <property type="molecule type" value="Genomic_DNA"/>
</dbReference>
<protein>
    <submittedName>
        <fullName evidence="2">Uncharacterized protein</fullName>
    </submittedName>
</protein>
<gene>
    <name evidence="2" type="ORF">BN1708_018935</name>
</gene>
<reference evidence="2 3" key="1">
    <citation type="submission" date="2015-05" db="EMBL/GenBank/DDBJ databases">
        <authorList>
            <person name="Wang D.B."/>
            <person name="Wang M."/>
        </authorList>
    </citation>
    <scope>NUCLEOTIDE SEQUENCE [LARGE SCALE GENOMIC DNA]</scope>
    <source>
        <strain evidence="2">VL1</strain>
    </source>
</reference>
<feature type="non-terminal residue" evidence="2">
    <location>
        <position position="1"/>
    </location>
</feature>
<dbReference type="AlphaFoldDB" id="A0A0G4MCZ8"/>
<keyword evidence="3" id="KW-1185">Reference proteome</keyword>
<name>A0A0G4MCZ8_VERLO</name>
<dbReference type="Proteomes" id="UP000044602">
    <property type="component" value="Unassembled WGS sequence"/>
</dbReference>
<evidence type="ECO:0000313" key="2">
    <source>
        <dbReference type="EMBL" id="CRK32172.1"/>
    </source>
</evidence>
<evidence type="ECO:0000256" key="1">
    <source>
        <dbReference type="SAM" id="MobiDB-lite"/>
    </source>
</evidence>
<evidence type="ECO:0000313" key="3">
    <source>
        <dbReference type="Proteomes" id="UP000044602"/>
    </source>
</evidence>
<proteinExistence type="predicted"/>
<organism evidence="2 3">
    <name type="scientific">Verticillium longisporum</name>
    <name type="common">Verticillium dahliae var. longisporum</name>
    <dbReference type="NCBI Taxonomy" id="100787"/>
    <lineage>
        <taxon>Eukaryota</taxon>
        <taxon>Fungi</taxon>
        <taxon>Dikarya</taxon>
        <taxon>Ascomycota</taxon>
        <taxon>Pezizomycotina</taxon>
        <taxon>Sordariomycetes</taxon>
        <taxon>Hypocreomycetidae</taxon>
        <taxon>Glomerellales</taxon>
        <taxon>Plectosphaerellaceae</taxon>
        <taxon>Verticillium</taxon>
    </lineage>
</organism>
<feature type="region of interest" description="Disordered" evidence="1">
    <location>
        <begin position="39"/>
        <end position="59"/>
    </location>
</feature>
<accession>A0A0G4MCZ8</accession>